<evidence type="ECO:0000259" key="11">
    <source>
        <dbReference type="Pfam" id="PF00593"/>
    </source>
</evidence>
<evidence type="ECO:0000256" key="6">
    <source>
        <dbReference type="ARBA" id="ARBA00023136"/>
    </source>
</evidence>
<dbReference type="Pfam" id="PF13715">
    <property type="entry name" value="CarbopepD_reg_2"/>
    <property type="match status" value="1"/>
</dbReference>
<keyword evidence="10" id="KW-0732">Signal</keyword>
<evidence type="ECO:0000256" key="4">
    <source>
        <dbReference type="ARBA" id="ARBA00022692"/>
    </source>
</evidence>
<feature type="signal peptide" evidence="10">
    <location>
        <begin position="1"/>
        <end position="20"/>
    </location>
</feature>
<dbReference type="RefSeq" id="WP_137404268.1">
    <property type="nucleotide sequence ID" value="NZ_BMIU01000023.1"/>
</dbReference>
<feature type="chain" id="PRO_5045629318" evidence="10">
    <location>
        <begin position="21"/>
        <end position="788"/>
    </location>
</feature>
<dbReference type="InterPro" id="IPR036942">
    <property type="entry name" value="Beta-barrel_TonB_sf"/>
</dbReference>
<comment type="subcellular location">
    <subcellularLocation>
        <location evidence="1 8">Cell outer membrane</location>
        <topology evidence="1 8">Multi-pass membrane protein</topology>
    </subcellularLocation>
</comment>
<dbReference type="Proteomes" id="UP000647339">
    <property type="component" value="Unassembled WGS sequence"/>
</dbReference>
<dbReference type="InterPro" id="IPR037066">
    <property type="entry name" value="Plug_dom_sf"/>
</dbReference>
<evidence type="ECO:0000259" key="12">
    <source>
        <dbReference type="Pfam" id="PF07715"/>
    </source>
</evidence>
<name>A0ABQ1V9P5_9BACT</name>
<dbReference type="PANTHER" id="PTHR30069">
    <property type="entry name" value="TONB-DEPENDENT OUTER MEMBRANE RECEPTOR"/>
    <property type="match status" value="1"/>
</dbReference>
<keyword evidence="14" id="KW-1185">Reference proteome</keyword>
<protein>
    <submittedName>
        <fullName evidence="13">TonB-dependent receptor</fullName>
    </submittedName>
</protein>
<comment type="caution">
    <text evidence="13">The sequence shown here is derived from an EMBL/GenBank/DDBJ whole genome shotgun (WGS) entry which is preliminary data.</text>
</comment>
<evidence type="ECO:0000313" key="13">
    <source>
        <dbReference type="EMBL" id="GGF45506.1"/>
    </source>
</evidence>
<dbReference type="InterPro" id="IPR008969">
    <property type="entry name" value="CarboxyPept-like_regulatory"/>
</dbReference>
<keyword evidence="13" id="KW-0675">Receptor</keyword>
<dbReference type="Pfam" id="PF07715">
    <property type="entry name" value="Plug"/>
    <property type="match status" value="1"/>
</dbReference>
<dbReference type="EMBL" id="BMIU01000023">
    <property type="protein sequence ID" value="GGF45506.1"/>
    <property type="molecule type" value="Genomic_DNA"/>
</dbReference>
<keyword evidence="2 8" id="KW-0813">Transport</keyword>
<feature type="domain" description="TonB-dependent receptor plug" evidence="12">
    <location>
        <begin position="120"/>
        <end position="226"/>
    </location>
</feature>
<dbReference type="PROSITE" id="PS52016">
    <property type="entry name" value="TONB_DEPENDENT_REC_3"/>
    <property type="match status" value="1"/>
</dbReference>
<evidence type="ECO:0000256" key="5">
    <source>
        <dbReference type="ARBA" id="ARBA00023077"/>
    </source>
</evidence>
<evidence type="ECO:0000256" key="3">
    <source>
        <dbReference type="ARBA" id="ARBA00022452"/>
    </source>
</evidence>
<keyword evidence="7 8" id="KW-0998">Cell outer membrane</keyword>
<organism evidence="13 14">
    <name type="scientific">Echinicola rosea</name>
    <dbReference type="NCBI Taxonomy" id="1807691"/>
    <lineage>
        <taxon>Bacteria</taxon>
        <taxon>Pseudomonadati</taxon>
        <taxon>Bacteroidota</taxon>
        <taxon>Cytophagia</taxon>
        <taxon>Cytophagales</taxon>
        <taxon>Cyclobacteriaceae</taxon>
        <taxon>Echinicola</taxon>
    </lineage>
</organism>
<evidence type="ECO:0000313" key="14">
    <source>
        <dbReference type="Proteomes" id="UP000647339"/>
    </source>
</evidence>
<evidence type="ECO:0000256" key="10">
    <source>
        <dbReference type="SAM" id="SignalP"/>
    </source>
</evidence>
<dbReference type="InterPro" id="IPR039426">
    <property type="entry name" value="TonB-dep_rcpt-like"/>
</dbReference>
<keyword evidence="6 8" id="KW-0472">Membrane</keyword>
<dbReference type="SUPFAM" id="SSF49464">
    <property type="entry name" value="Carboxypeptidase regulatory domain-like"/>
    <property type="match status" value="1"/>
</dbReference>
<keyword evidence="5 9" id="KW-0798">TonB box</keyword>
<evidence type="ECO:0000256" key="7">
    <source>
        <dbReference type="ARBA" id="ARBA00023237"/>
    </source>
</evidence>
<dbReference type="Gene3D" id="2.170.130.10">
    <property type="entry name" value="TonB-dependent receptor, plug domain"/>
    <property type="match status" value="1"/>
</dbReference>
<dbReference type="Gene3D" id="2.40.170.20">
    <property type="entry name" value="TonB-dependent receptor, beta-barrel domain"/>
    <property type="match status" value="1"/>
</dbReference>
<sequence>MKQLITSILILHLLTAHSQAQDTGEISGTVTAVGHSPVYATLQIMGTDLGAATKEDGSYVIQHVPAGSATIKVKLMGYQTAQKTVTVVQGQSTKVDFELKEDNLNLNEVVISATRYELDRKEAPVVVNVLNPKLFNATQSVALSEGLNYQPGVRVETNCQNCGFTQVRLNGLEGAYSQILINSRSVFSALNSVYGLDQIPTNIIERVEVVRGGGSALYGSNAIGGTINIITKEPVENTWQIGSNFSLIDGTTPDNSLNFNGSLTSEDLQSGVTFHGLYRQRGSYDANGDGFTEITRLENNTFGMKTFLKPSEHSKISFDFSAIKEYRRGGDKLDLPPHFTDITEELTHNTLIGGLTYEQFSKDGRNNFSVYLSGQKTQRDSYYGGLGGGRTAADSVLAANAYGKTNDLSLVAGSQFSRNFSNNDVIIFGAEYQLSDVEDEIIGYQRLIDQSVNTIGIYGQYEWRPNERMTLLAGGRYDHTVVDGHYGLADVTRTSDISTGVFSPRTNLLYDLRQNLQLRLGYARGFRAPQAFNEDLHISSVGGEPTFVILSDELKTELSDAYTASLNVTEAIGDWQFSFLAEGFYTVLKRPFTTVSTGATLPNGSILEEVRNGSGAEVRGGNFELNLSPSSQLAIQAGGTLQRSTYKDPQVLFEPEVASEEEPTVTTDRFLRAPNAYGYLSTNWSLTEHLGLDLTGAYTGTMMVPHVISESGFIELVDTQQFFDANIKLAYHFDLAKGFHMELSGGVQNAFNSYQNDFDTGALRDSNYIYGPARPRTFFFGVKIGDFH</sequence>
<keyword evidence="3 8" id="KW-1134">Transmembrane beta strand</keyword>
<reference evidence="14" key="1">
    <citation type="journal article" date="2019" name="Int. J. Syst. Evol. Microbiol.">
        <title>The Global Catalogue of Microorganisms (GCM) 10K type strain sequencing project: providing services to taxonomists for standard genome sequencing and annotation.</title>
        <authorList>
            <consortium name="The Broad Institute Genomics Platform"/>
            <consortium name="The Broad Institute Genome Sequencing Center for Infectious Disease"/>
            <person name="Wu L."/>
            <person name="Ma J."/>
        </authorList>
    </citation>
    <scope>NUCLEOTIDE SEQUENCE [LARGE SCALE GENOMIC DNA]</scope>
    <source>
        <strain evidence="14">CGMCC 1.15407</strain>
    </source>
</reference>
<dbReference type="InterPro" id="IPR012910">
    <property type="entry name" value="Plug_dom"/>
</dbReference>
<dbReference type="InterPro" id="IPR000531">
    <property type="entry name" value="Beta-barrel_TonB"/>
</dbReference>
<feature type="domain" description="TonB-dependent receptor-like beta-barrel" evidence="11">
    <location>
        <begin position="328"/>
        <end position="749"/>
    </location>
</feature>
<accession>A0ABQ1V9P5</accession>
<evidence type="ECO:0000256" key="9">
    <source>
        <dbReference type="RuleBase" id="RU003357"/>
    </source>
</evidence>
<evidence type="ECO:0000256" key="8">
    <source>
        <dbReference type="PROSITE-ProRule" id="PRU01360"/>
    </source>
</evidence>
<evidence type="ECO:0000256" key="2">
    <source>
        <dbReference type="ARBA" id="ARBA00022448"/>
    </source>
</evidence>
<comment type="similarity">
    <text evidence="8 9">Belongs to the TonB-dependent receptor family.</text>
</comment>
<dbReference type="Gene3D" id="2.60.40.1120">
    <property type="entry name" value="Carboxypeptidase-like, regulatory domain"/>
    <property type="match status" value="1"/>
</dbReference>
<dbReference type="Pfam" id="PF00593">
    <property type="entry name" value="TonB_dep_Rec_b-barrel"/>
    <property type="match status" value="1"/>
</dbReference>
<gene>
    <name evidence="13" type="ORF">GCM10011339_37480</name>
</gene>
<evidence type="ECO:0000256" key="1">
    <source>
        <dbReference type="ARBA" id="ARBA00004571"/>
    </source>
</evidence>
<proteinExistence type="inferred from homology"/>
<dbReference type="PANTHER" id="PTHR30069:SF57">
    <property type="entry name" value="TONB-DEPENDENT RECEPTOR"/>
    <property type="match status" value="1"/>
</dbReference>
<dbReference type="SUPFAM" id="SSF56935">
    <property type="entry name" value="Porins"/>
    <property type="match status" value="1"/>
</dbReference>
<keyword evidence="4 8" id="KW-0812">Transmembrane</keyword>